<reference evidence="2" key="1">
    <citation type="journal article" date="2022" name="bioRxiv">
        <title>Sequencing and chromosome-scale assembly of the giantPleurodeles waltlgenome.</title>
        <authorList>
            <person name="Brown T."/>
            <person name="Elewa A."/>
            <person name="Iarovenko S."/>
            <person name="Subramanian E."/>
            <person name="Araus A.J."/>
            <person name="Petzold A."/>
            <person name="Susuki M."/>
            <person name="Suzuki K.-i.T."/>
            <person name="Hayashi T."/>
            <person name="Toyoda A."/>
            <person name="Oliveira C."/>
            <person name="Osipova E."/>
            <person name="Leigh N.D."/>
            <person name="Simon A."/>
            <person name="Yun M.H."/>
        </authorList>
    </citation>
    <scope>NUCLEOTIDE SEQUENCE</scope>
    <source>
        <strain evidence="2">20211129_DDA</strain>
        <tissue evidence="2">Liver</tissue>
    </source>
</reference>
<dbReference type="AlphaFoldDB" id="A0AAV7WE27"/>
<feature type="region of interest" description="Disordered" evidence="1">
    <location>
        <begin position="108"/>
        <end position="168"/>
    </location>
</feature>
<name>A0AAV7WE27_PLEWA</name>
<keyword evidence="3" id="KW-1185">Reference proteome</keyword>
<comment type="caution">
    <text evidence="2">The sequence shown here is derived from an EMBL/GenBank/DDBJ whole genome shotgun (WGS) entry which is preliminary data.</text>
</comment>
<evidence type="ECO:0000313" key="3">
    <source>
        <dbReference type="Proteomes" id="UP001066276"/>
    </source>
</evidence>
<accession>A0AAV7WE27</accession>
<proteinExistence type="predicted"/>
<gene>
    <name evidence="2" type="ORF">NDU88_005918</name>
</gene>
<dbReference type="EMBL" id="JANPWB010000002">
    <property type="protein sequence ID" value="KAJ1210555.1"/>
    <property type="molecule type" value="Genomic_DNA"/>
</dbReference>
<feature type="region of interest" description="Disordered" evidence="1">
    <location>
        <begin position="62"/>
        <end position="82"/>
    </location>
</feature>
<organism evidence="2 3">
    <name type="scientific">Pleurodeles waltl</name>
    <name type="common">Iberian ribbed newt</name>
    <dbReference type="NCBI Taxonomy" id="8319"/>
    <lineage>
        <taxon>Eukaryota</taxon>
        <taxon>Metazoa</taxon>
        <taxon>Chordata</taxon>
        <taxon>Craniata</taxon>
        <taxon>Vertebrata</taxon>
        <taxon>Euteleostomi</taxon>
        <taxon>Amphibia</taxon>
        <taxon>Batrachia</taxon>
        <taxon>Caudata</taxon>
        <taxon>Salamandroidea</taxon>
        <taxon>Salamandridae</taxon>
        <taxon>Pleurodelinae</taxon>
        <taxon>Pleurodeles</taxon>
    </lineage>
</organism>
<dbReference type="Proteomes" id="UP001066276">
    <property type="component" value="Chromosome 1_2"/>
</dbReference>
<sequence>MNSGPLSIQLLILCGRGGVANRLRWRWHKQGAPDQARRKTAIPHISGVGVRPEHKRCFGGGVESQKVQSRAPKEVGTRTNKKKAEWACTRQAKPCDDGTSCGREVLSGSDWGCNPGPDRSGAPRVPTRQLRAPPCPAVTLGAGWRHARSPATPTDAKNGTGLGARHVD</sequence>
<protein>
    <submittedName>
        <fullName evidence="2">Uncharacterized protein</fullName>
    </submittedName>
</protein>
<evidence type="ECO:0000313" key="2">
    <source>
        <dbReference type="EMBL" id="KAJ1210555.1"/>
    </source>
</evidence>
<evidence type="ECO:0000256" key="1">
    <source>
        <dbReference type="SAM" id="MobiDB-lite"/>
    </source>
</evidence>